<dbReference type="SUPFAM" id="SSF56176">
    <property type="entry name" value="FAD-binding/transporter-associated domain-like"/>
    <property type="match status" value="1"/>
</dbReference>
<dbReference type="PANTHER" id="PTHR22777">
    <property type="entry name" value="HEMOLYSIN-RELATED"/>
    <property type="match status" value="1"/>
</dbReference>
<gene>
    <name evidence="7" type="ORF">IHV25_10030</name>
</gene>
<dbReference type="SUPFAM" id="SSF54631">
    <property type="entry name" value="CBS-domain pair"/>
    <property type="match status" value="1"/>
</dbReference>
<dbReference type="InterPro" id="IPR046342">
    <property type="entry name" value="CBS_dom_sf"/>
</dbReference>
<reference evidence="7" key="1">
    <citation type="submission" date="2020-10" db="EMBL/GenBank/DDBJ databases">
        <title>Genome sequence of the unusual species of purple photosynthetic bacteria, Phaeovibrio sulfidiphilus DSM 23193, type strain.</title>
        <authorList>
            <person name="Kyndt J.A."/>
            <person name="Meyer T.E."/>
        </authorList>
    </citation>
    <scope>NUCLEOTIDE SEQUENCE</scope>
    <source>
        <strain evidence="7">DSM 23193</strain>
    </source>
</reference>
<evidence type="ECO:0000313" key="8">
    <source>
        <dbReference type="Proteomes" id="UP000631034"/>
    </source>
</evidence>
<feature type="domain" description="CBS" evidence="6">
    <location>
        <begin position="90"/>
        <end position="149"/>
    </location>
</feature>
<evidence type="ECO:0000256" key="2">
    <source>
        <dbReference type="ARBA" id="ARBA00022737"/>
    </source>
</evidence>
<dbReference type="Proteomes" id="UP000631034">
    <property type="component" value="Unassembled WGS sequence"/>
</dbReference>
<evidence type="ECO:0000259" key="6">
    <source>
        <dbReference type="PROSITE" id="PS51371"/>
    </source>
</evidence>
<dbReference type="PROSITE" id="PS51371">
    <property type="entry name" value="CBS"/>
    <property type="match status" value="2"/>
</dbReference>
<dbReference type="SMART" id="SM01091">
    <property type="entry name" value="CorC_HlyC"/>
    <property type="match status" value="1"/>
</dbReference>
<feature type="region of interest" description="Disordered" evidence="5">
    <location>
        <begin position="1"/>
        <end position="28"/>
    </location>
</feature>
<comment type="caution">
    <text evidence="7">The sequence shown here is derived from an EMBL/GenBank/DDBJ whole genome shotgun (WGS) entry which is preliminary data.</text>
</comment>
<keyword evidence="3 4" id="KW-0129">CBS domain</keyword>
<evidence type="ECO:0000256" key="4">
    <source>
        <dbReference type="PROSITE-ProRule" id="PRU00703"/>
    </source>
</evidence>
<feature type="domain" description="CBS" evidence="6">
    <location>
        <begin position="154"/>
        <end position="211"/>
    </location>
</feature>
<evidence type="ECO:0000256" key="1">
    <source>
        <dbReference type="ARBA" id="ARBA00006446"/>
    </source>
</evidence>
<dbReference type="InterPro" id="IPR016169">
    <property type="entry name" value="FAD-bd_PCMH_sub2"/>
</dbReference>
<feature type="compositionally biased region" description="Polar residues" evidence="5">
    <location>
        <begin position="1"/>
        <end position="15"/>
    </location>
</feature>
<evidence type="ECO:0000313" key="7">
    <source>
        <dbReference type="EMBL" id="MBE1237978.1"/>
    </source>
</evidence>
<dbReference type="InterPro" id="IPR044751">
    <property type="entry name" value="Ion_transp-like_CBS"/>
</dbReference>
<evidence type="ECO:0000256" key="5">
    <source>
        <dbReference type="SAM" id="MobiDB-lite"/>
    </source>
</evidence>
<feature type="compositionally biased region" description="Basic and acidic residues" evidence="5">
    <location>
        <begin position="17"/>
        <end position="26"/>
    </location>
</feature>
<dbReference type="InterPro" id="IPR000644">
    <property type="entry name" value="CBS_dom"/>
</dbReference>
<comment type="similarity">
    <text evidence="1">Belongs to the UPF0053 family. Hemolysin C subfamily.</text>
</comment>
<evidence type="ECO:0000256" key="3">
    <source>
        <dbReference type="ARBA" id="ARBA00023122"/>
    </source>
</evidence>
<dbReference type="EMBL" id="JACZHT010000010">
    <property type="protein sequence ID" value="MBE1237978.1"/>
    <property type="molecule type" value="Genomic_DNA"/>
</dbReference>
<sequence>MTSPGQRQENSSVDQVSDVHERESLHHKGGIGSFLRGVFRPNRNGDSALRETLEELLDESGASEDDFSEDEAVVISNILRLRKVTVEDVMVPRAEIVSVNINTPVPEVLALFATSGHSRLPVYKDTLDTPLGMVHIKDMLSPDEGGLTTSLEKAVRELLYISPSARIFDLIREMRLKRIHLALVVDEYGGIDGLVTIEDLIEQIVGDIVDEHDHEKAPEMIRREDGSVDVDGRMELEDFEKHFGPLFTEDERNDIDTLGGLVFRLAGRVPARGEVIRREGGPNFEILDANPRTIRRVRVTGLPEGLEE</sequence>
<dbReference type="CDD" id="cd04590">
    <property type="entry name" value="CBS_pair_CorC_HlyC_assoc"/>
    <property type="match status" value="1"/>
</dbReference>
<dbReference type="InterPro" id="IPR005170">
    <property type="entry name" value="Transptr-assoc_dom"/>
</dbReference>
<dbReference type="Gene3D" id="3.30.465.10">
    <property type="match status" value="1"/>
</dbReference>
<dbReference type="FunFam" id="3.10.580.10:FF:000002">
    <property type="entry name" value="Magnesium/cobalt efflux protein CorC"/>
    <property type="match status" value="1"/>
</dbReference>
<name>A0A8J6YND5_9PROT</name>
<keyword evidence="8" id="KW-1185">Reference proteome</keyword>
<dbReference type="InterPro" id="IPR036318">
    <property type="entry name" value="FAD-bd_PCMH-like_sf"/>
</dbReference>
<dbReference type="Gene3D" id="3.10.580.10">
    <property type="entry name" value="CBS-domain"/>
    <property type="match status" value="1"/>
</dbReference>
<dbReference type="Pfam" id="PF00571">
    <property type="entry name" value="CBS"/>
    <property type="match status" value="2"/>
</dbReference>
<organism evidence="7 8">
    <name type="scientific">Phaeovibrio sulfidiphilus</name>
    <dbReference type="NCBI Taxonomy" id="1220600"/>
    <lineage>
        <taxon>Bacteria</taxon>
        <taxon>Pseudomonadati</taxon>
        <taxon>Pseudomonadota</taxon>
        <taxon>Alphaproteobacteria</taxon>
        <taxon>Rhodospirillales</taxon>
        <taxon>Rhodospirillaceae</taxon>
        <taxon>Phaeovibrio</taxon>
    </lineage>
</organism>
<dbReference type="SMART" id="SM00116">
    <property type="entry name" value="CBS"/>
    <property type="match status" value="2"/>
</dbReference>
<dbReference type="PANTHER" id="PTHR22777:SF27">
    <property type="entry name" value="MAGNESIUM AND COBALT EFFLUX PROTEIN CORC"/>
    <property type="match status" value="1"/>
</dbReference>
<dbReference type="Pfam" id="PF03471">
    <property type="entry name" value="CorC_HlyC"/>
    <property type="match status" value="1"/>
</dbReference>
<dbReference type="GO" id="GO:0050660">
    <property type="term" value="F:flavin adenine dinucleotide binding"/>
    <property type="evidence" value="ECO:0007669"/>
    <property type="project" value="InterPro"/>
</dbReference>
<proteinExistence type="inferred from homology"/>
<dbReference type="AlphaFoldDB" id="A0A8J6YND5"/>
<protein>
    <submittedName>
        <fullName evidence="7">HlyC/CorC family transporter</fullName>
    </submittedName>
</protein>
<dbReference type="GO" id="GO:0005886">
    <property type="term" value="C:plasma membrane"/>
    <property type="evidence" value="ECO:0007669"/>
    <property type="project" value="TreeGrafter"/>
</dbReference>
<accession>A0A8J6YND5</accession>
<keyword evidence="2" id="KW-0677">Repeat</keyword>